<feature type="transmembrane region" description="Helical" evidence="2">
    <location>
        <begin position="71"/>
        <end position="95"/>
    </location>
</feature>
<dbReference type="EMBL" id="AWQS01000011">
    <property type="protein sequence ID" value="EWT07454.1"/>
    <property type="molecule type" value="Genomic_DNA"/>
</dbReference>
<feature type="transmembrane region" description="Helical" evidence="2">
    <location>
        <begin position="255"/>
        <end position="276"/>
    </location>
</feature>
<feature type="transmembrane region" description="Helical" evidence="2">
    <location>
        <begin position="148"/>
        <end position="167"/>
    </location>
</feature>
<feature type="transmembrane region" description="Helical" evidence="2">
    <location>
        <begin position="331"/>
        <end position="356"/>
    </location>
</feature>
<comment type="caution">
    <text evidence="3">The sequence shown here is derived from an EMBL/GenBank/DDBJ whole genome shotgun (WGS) entry which is preliminary data.</text>
</comment>
<reference evidence="4" key="1">
    <citation type="submission" date="2013-08" db="EMBL/GenBank/DDBJ databases">
        <title>Intrasporangium oryzae NRRL B-24470.</title>
        <authorList>
            <person name="Liu H."/>
            <person name="Wang G."/>
        </authorList>
    </citation>
    <scope>NUCLEOTIDE SEQUENCE [LARGE SCALE GENOMIC DNA]</scope>
    <source>
        <strain evidence="4">Q5-1</strain>
    </source>
</reference>
<gene>
    <name evidence="3" type="ORF">N864_00045</name>
</gene>
<evidence type="ECO:0000313" key="4">
    <source>
        <dbReference type="Proteomes" id="UP000019494"/>
    </source>
</evidence>
<keyword evidence="2" id="KW-0472">Membrane</keyword>
<dbReference type="PATRIC" id="fig|584657.3.peg.548"/>
<sequence length="416" mass="43022">MSGVSPTSSPTSSALPTAARAGLVTALATWSVVVLPALVGWVSAPESSLGWWSGMAVGSAIWFLGHGQSVAGAGIAVSTTPLLLLGVFVVIAWRVSRRLLLGARSRVRRAEWDAVLWRGLVPGYLLGYVIAAAVFAALMLAGSVHPDPMAIVGCLLVPLLGLAIVLVRPGEDTTPDVVARGLAALPDWAGAAWRAAWRGALLLLAAGMVLVLLRVLLSLGAVLRIQSEYGAELVATIVLALAQVAFLGNAATWALAFLAGPGFSVAVDGVVSPAGAHPGLMPLIPVLGALPDDATYPGAMWAVVAVPVLLGGVIAWRVDRLLRPAAWRERLGAMVAASVGSTVLVTVLTALANGAMGLERLRSVGVDIWPFAGLLLAELLGGTALWLLVALYREHTEPRPDDGHESRARTVAADRT</sequence>
<dbReference type="Proteomes" id="UP000019494">
    <property type="component" value="Unassembled WGS sequence"/>
</dbReference>
<feature type="transmembrane region" description="Helical" evidence="2">
    <location>
        <begin position="368"/>
        <end position="392"/>
    </location>
</feature>
<keyword evidence="2" id="KW-1133">Transmembrane helix</keyword>
<keyword evidence="4" id="KW-1185">Reference proteome</keyword>
<evidence type="ECO:0000256" key="1">
    <source>
        <dbReference type="SAM" id="MobiDB-lite"/>
    </source>
</evidence>
<accession>W9GU98</accession>
<evidence type="ECO:0000313" key="3">
    <source>
        <dbReference type="EMBL" id="EWT07454.1"/>
    </source>
</evidence>
<dbReference type="AlphaFoldDB" id="W9GU98"/>
<protein>
    <recommendedName>
        <fullName evidence="5">Integral membrane protein</fullName>
    </recommendedName>
</protein>
<feature type="region of interest" description="Disordered" evidence="1">
    <location>
        <begin position="397"/>
        <end position="416"/>
    </location>
</feature>
<proteinExistence type="predicted"/>
<feature type="transmembrane region" description="Helical" evidence="2">
    <location>
        <begin position="49"/>
        <end position="65"/>
    </location>
</feature>
<feature type="transmembrane region" description="Helical" evidence="2">
    <location>
        <begin position="20"/>
        <end position="42"/>
    </location>
</feature>
<keyword evidence="2" id="KW-0812">Transmembrane</keyword>
<dbReference type="Pfam" id="PF19877">
    <property type="entry name" value="DUF6350"/>
    <property type="match status" value="1"/>
</dbReference>
<name>W9GU98_9MICO</name>
<evidence type="ECO:0008006" key="5">
    <source>
        <dbReference type="Google" id="ProtNLM"/>
    </source>
</evidence>
<dbReference type="InterPro" id="IPR045931">
    <property type="entry name" value="DUF6350"/>
</dbReference>
<feature type="transmembrane region" description="Helical" evidence="2">
    <location>
        <begin position="296"/>
        <end position="319"/>
    </location>
</feature>
<feature type="transmembrane region" description="Helical" evidence="2">
    <location>
        <begin position="229"/>
        <end position="248"/>
    </location>
</feature>
<organism evidence="3 4">
    <name type="scientific">Intrasporangium chromatireducens Q5-1</name>
    <dbReference type="NCBI Taxonomy" id="584657"/>
    <lineage>
        <taxon>Bacteria</taxon>
        <taxon>Bacillati</taxon>
        <taxon>Actinomycetota</taxon>
        <taxon>Actinomycetes</taxon>
        <taxon>Micrococcales</taxon>
        <taxon>Intrasporangiaceae</taxon>
        <taxon>Intrasporangium</taxon>
    </lineage>
</organism>
<evidence type="ECO:0000256" key="2">
    <source>
        <dbReference type="SAM" id="Phobius"/>
    </source>
</evidence>
<feature type="transmembrane region" description="Helical" evidence="2">
    <location>
        <begin position="201"/>
        <end position="223"/>
    </location>
</feature>
<feature type="transmembrane region" description="Helical" evidence="2">
    <location>
        <begin position="115"/>
        <end position="142"/>
    </location>
</feature>